<organism evidence="11 12">
    <name type="scientific">Edwardsiella ictaluri</name>
    <dbReference type="NCBI Taxonomy" id="67780"/>
    <lineage>
        <taxon>Bacteria</taxon>
        <taxon>Pseudomonadati</taxon>
        <taxon>Pseudomonadota</taxon>
        <taxon>Gammaproteobacteria</taxon>
        <taxon>Enterobacterales</taxon>
        <taxon>Hafniaceae</taxon>
        <taxon>Edwardsiella</taxon>
    </lineage>
</organism>
<evidence type="ECO:0000256" key="10">
    <source>
        <dbReference type="RuleBase" id="RU361274"/>
    </source>
</evidence>
<keyword evidence="11" id="KW-0560">Oxidoreductase</keyword>
<evidence type="ECO:0000256" key="7">
    <source>
        <dbReference type="ARBA" id="ARBA00047989"/>
    </source>
</evidence>
<dbReference type="InterPro" id="IPR011324">
    <property type="entry name" value="Cytotoxic_necrot_fac-like_cat"/>
</dbReference>
<dbReference type="GO" id="GO:0016491">
    <property type="term" value="F:oxidoreductase activity"/>
    <property type="evidence" value="ECO:0007669"/>
    <property type="project" value="UniProtKB-KW"/>
</dbReference>
<keyword evidence="6" id="KW-0862">Zinc</keyword>
<evidence type="ECO:0000256" key="9">
    <source>
        <dbReference type="ARBA" id="ARBA00049893"/>
    </source>
</evidence>
<comment type="catalytic activity">
    <reaction evidence="8">
        <text>adenosine + phosphate = alpha-D-ribose 1-phosphate + adenine</text>
        <dbReference type="Rhea" id="RHEA:27642"/>
        <dbReference type="ChEBI" id="CHEBI:16335"/>
        <dbReference type="ChEBI" id="CHEBI:16708"/>
        <dbReference type="ChEBI" id="CHEBI:43474"/>
        <dbReference type="ChEBI" id="CHEBI:57720"/>
        <dbReference type="EC" id="2.4.2.1"/>
    </reaction>
    <physiologicalReaction direction="left-to-right" evidence="8">
        <dbReference type="Rhea" id="RHEA:27643"/>
    </physiologicalReaction>
</comment>
<dbReference type="InterPro" id="IPR038371">
    <property type="entry name" value="Cu_polyphenol_OxRdtase_sf"/>
</dbReference>
<evidence type="ECO:0000256" key="6">
    <source>
        <dbReference type="ARBA" id="ARBA00022833"/>
    </source>
</evidence>
<dbReference type="PANTHER" id="PTHR30616:SF2">
    <property type="entry name" value="PURINE NUCLEOSIDE PHOSPHORYLASE LACC1"/>
    <property type="match status" value="1"/>
</dbReference>
<dbReference type="GeneID" id="69540074"/>
<comment type="catalytic activity">
    <reaction evidence="1">
        <text>inosine + phosphate = alpha-D-ribose 1-phosphate + hypoxanthine</text>
        <dbReference type="Rhea" id="RHEA:27646"/>
        <dbReference type="ChEBI" id="CHEBI:17368"/>
        <dbReference type="ChEBI" id="CHEBI:17596"/>
        <dbReference type="ChEBI" id="CHEBI:43474"/>
        <dbReference type="ChEBI" id="CHEBI:57720"/>
        <dbReference type="EC" id="2.4.2.1"/>
    </reaction>
    <physiologicalReaction direction="left-to-right" evidence="1">
        <dbReference type="Rhea" id="RHEA:27647"/>
    </physiologicalReaction>
</comment>
<dbReference type="NCBIfam" id="TIGR00726">
    <property type="entry name" value="peptidoglycan editing factor PgeF"/>
    <property type="match status" value="1"/>
</dbReference>
<accession>A0ABY8GIB8</accession>
<comment type="catalytic activity">
    <reaction evidence="9">
        <text>S-methyl-5'-thioadenosine + phosphate = 5-(methylsulfanyl)-alpha-D-ribose 1-phosphate + adenine</text>
        <dbReference type="Rhea" id="RHEA:11852"/>
        <dbReference type="ChEBI" id="CHEBI:16708"/>
        <dbReference type="ChEBI" id="CHEBI:17509"/>
        <dbReference type="ChEBI" id="CHEBI:43474"/>
        <dbReference type="ChEBI" id="CHEBI:58533"/>
        <dbReference type="EC" id="2.4.2.28"/>
    </reaction>
    <physiologicalReaction direction="left-to-right" evidence="9">
        <dbReference type="Rhea" id="RHEA:11853"/>
    </physiologicalReaction>
</comment>
<keyword evidence="4" id="KW-0479">Metal-binding</keyword>
<evidence type="ECO:0000256" key="2">
    <source>
        <dbReference type="ARBA" id="ARBA00007353"/>
    </source>
</evidence>
<sequence>MKLIVPRWPAPSRVSAYGTTRDGGVSLPPYDTLNLGVHVGDDPARVTANRARLCQTLDLPTPPVWLDQIHGTRVLTLAAGNTDYDVRADAAYTRTPGQVCAVMTADCLPVLFTCDEGNEVAAAHAGWRGLCNGVLEQTLSCFNAAPGAVMAWLGPAIGPDAFEVGSEVRAQFIQHDRASLSAFRPIADGKYLADIYALARQRLQAAGVTRISGGEFCTLSDASRFFSYRRMAQTGRMASLIWFS</sequence>
<dbReference type="InterPro" id="IPR003730">
    <property type="entry name" value="Cu_polyphenol_OxRdtase"/>
</dbReference>
<gene>
    <name evidence="11" type="primary">pgeF</name>
    <name evidence="11" type="ORF">MAY91_03420</name>
</gene>
<evidence type="ECO:0000256" key="8">
    <source>
        <dbReference type="ARBA" id="ARBA00048968"/>
    </source>
</evidence>
<name>A0ABY8GIB8_EDWIC</name>
<dbReference type="PANTHER" id="PTHR30616">
    <property type="entry name" value="UNCHARACTERIZED PROTEIN YFIH"/>
    <property type="match status" value="1"/>
</dbReference>
<dbReference type="Pfam" id="PF02578">
    <property type="entry name" value="Cu-oxidase_4"/>
    <property type="match status" value="1"/>
</dbReference>
<dbReference type="CDD" id="cd16833">
    <property type="entry name" value="YfiH"/>
    <property type="match status" value="1"/>
</dbReference>
<keyword evidence="5" id="KW-0378">Hydrolase</keyword>
<evidence type="ECO:0000313" key="12">
    <source>
        <dbReference type="Proteomes" id="UP001222680"/>
    </source>
</evidence>
<comment type="similarity">
    <text evidence="2 10">Belongs to the purine nucleoside phosphorylase YfiH/LACC1 family.</text>
</comment>
<evidence type="ECO:0000256" key="4">
    <source>
        <dbReference type="ARBA" id="ARBA00022723"/>
    </source>
</evidence>
<comment type="catalytic activity">
    <reaction evidence="7">
        <text>adenosine + H2O + H(+) = inosine + NH4(+)</text>
        <dbReference type="Rhea" id="RHEA:24408"/>
        <dbReference type="ChEBI" id="CHEBI:15377"/>
        <dbReference type="ChEBI" id="CHEBI:15378"/>
        <dbReference type="ChEBI" id="CHEBI:16335"/>
        <dbReference type="ChEBI" id="CHEBI:17596"/>
        <dbReference type="ChEBI" id="CHEBI:28938"/>
        <dbReference type="EC" id="3.5.4.4"/>
    </reaction>
    <physiologicalReaction direction="left-to-right" evidence="7">
        <dbReference type="Rhea" id="RHEA:24409"/>
    </physiologicalReaction>
</comment>
<proteinExistence type="inferred from homology"/>
<dbReference type="RefSeq" id="WP_015872436.1">
    <property type="nucleotide sequence ID" value="NZ_AP028097.1"/>
</dbReference>
<dbReference type="Gene3D" id="3.60.140.10">
    <property type="entry name" value="CNF1/YfiH-like putative cysteine hydrolases"/>
    <property type="match status" value="1"/>
</dbReference>
<keyword evidence="12" id="KW-1185">Reference proteome</keyword>
<evidence type="ECO:0000256" key="5">
    <source>
        <dbReference type="ARBA" id="ARBA00022801"/>
    </source>
</evidence>
<protein>
    <recommendedName>
        <fullName evidence="10">Purine nucleoside phosphorylase</fullName>
    </recommendedName>
</protein>
<reference evidence="11 12" key="1">
    <citation type="submission" date="2022-02" db="EMBL/GenBank/DDBJ databases">
        <title>Phenotypic, genotypic and serological characterization of Edwardsiella ictaluri from catfish and ornamental fish species.</title>
        <authorList>
            <person name="Rose D."/>
            <person name="Tekedar H.C."/>
            <person name="Waldbieser G.C."/>
            <person name="Aarattuthodi S."/>
            <person name="Griffin M.J."/>
        </authorList>
    </citation>
    <scope>NUCLEOTIDE SEQUENCE [LARGE SCALE GENOMIC DNA]</scope>
    <source>
        <strain evidence="11 12">13 TAL-140 K3</strain>
    </source>
</reference>
<dbReference type="SUPFAM" id="SSF64438">
    <property type="entry name" value="CNF1/YfiH-like putative cysteine hydrolases"/>
    <property type="match status" value="1"/>
</dbReference>
<dbReference type="NCBIfam" id="NF007998">
    <property type="entry name" value="PRK10723.1"/>
    <property type="match status" value="1"/>
</dbReference>
<dbReference type="Proteomes" id="UP001222680">
    <property type="component" value="Chromosome"/>
</dbReference>
<dbReference type="EMBL" id="CP092014">
    <property type="protein sequence ID" value="WFN97166.1"/>
    <property type="molecule type" value="Genomic_DNA"/>
</dbReference>
<evidence type="ECO:0000256" key="3">
    <source>
        <dbReference type="ARBA" id="ARBA00022679"/>
    </source>
</evidence>
<keyword evidence="3" id="KW-0808">Transferase</keyword>
<evidence type="ECO:0000256" key="1">
    <source>
        <dbReference type="ARBA" id="ARBA00000553"/>
    </source>
</evidence>
<evidence type="ECO:0000313" key="11">
    <source>
        <dbReference type="EMBL" id="WFN97166.1"/>
    </source>
</evidence>